<dbReference type="GO" id="GO:0004176">
    <property type="term" value="F:ATP-dependent peptidase activity"/>
    <property type="evidence" value="ECO:0007669"/>
    <property type="project" value="InterPro"/>
</dbReference>
<evidence type="ECO:0000256" key="10">
    <source>
        <dbReference type="ARBA" id="ARBA00023204"/>
    </source>
</evidence>
<dbReference type="AlphaFoldDB" id="A0A4P6WV53"/>
<dbReference type="Gene3D" id="3.30.230.10">
    <property type="match status" value="1"/>
</dbReference>
<dbReference type="RefSeq" id="WP_133155572.1">
    <property type="nucleotide sequence ID" value="NZ_CP037867.1"/>
</dbReference>
<evidence type="ECO:0000313" key="16">
    <source>
        <dbReference type="EMBL" id="QBM26366.1"/>
    </source>
</evidence>
<proteinExistence type="inferred from homology"/>
<dbReference type="InterPro" id="IPR041166">
    <property type="entry name" value="Rubredoxin_2"/>
</dbReference>
<dbReference type="GO" id="GO:0000725">
    <property type="term" value="P:recombinational repair"/>
    <property type="evidence" value="ECO:0007669"/>
    <property type="project" value="UniProtKB-UniRule"/>
</dbReference>
<sequence>MAKEKTIYTCNECGGTSPRWLGKCPHCNAWNTLIESVAESSAPTKNRFAALAKTAEVTTLADIEATDVQRTPTGHDELDRVLGGGVVEGGVVLIGGDPGIGKSTLLLQALDALQRAGQKTLYVTGEESGAQVALRSRRLGLDGSQVQVLAEIQLEKILATLTAHQPAIAVIDSIQTVYSEQLTSAPGSVAQVRECAAHLTRAAKASGTAIVLVGHVTKEGALAGPRVLEHMVDTVLYFEGDTHSSFRLIRAIKNRFGAVNEIGVFAMTEKGLKGVSNPSAIFLSQHSEPVPGSCVMVTLEGTRPMLVEIQALVDSGGPSPRRLSVGLDRDRLAMLLAVLHRHAGVACMDQDVFVNAVGGVRISEPAADLAVMLAITSSLRGRALPKGFIAFGEVGLAGEVRPAPRGQERLKEAAKLGFSVAVVPKANAPKKNDKAFEGLTIHGVDRIEEAMELARSLA</sequence>
<dbReference type="PANTHER" id="PTHR32472:SF10">
    <property type="entry name" value="DNA REPAIR PROTEIN RADA-LIKE PROTEIN"/>
    <property type="match status" value="1"/>
</dbReference>
<keyword evidence="4 14" id="KW-0863">Zinc-finger</keyword>
<dbReference type="Pfam" id="PF05362">
    <property type="entry name" value="Lon_C"/>
    <property type="match status" value="1"/>
</dbReference>
<keyword evidence="10 12" id="KW-0234">DNA repair</keyword>
<feature type="region of interest" description="Lon-protease-like" evidence="12">
    <location>
        <begin position="351"/>
        <end position="458"/>
    </location>
</feature>
<dbReference type="GO" id="GO:0003684">
    <property type="term" value="F:damaged DNA binding"/>
    <property type="evidence" value="ECO:0007669"/>
    <property type="project" value="InterPro"/>
</dbReference>
<feature type="domain" description="RecA family profile 1" evidence="15">
    <location>
        <begin position="67"/>
        <end position="216"/>
    </location>
</feature>
<dbReference type="InterPro" id="IPR014721">
    <property type="entry name" value="Ribsml_uS5_D2-typ_fold_subgr"/>
</dbReference>
<dbReference type="GO" id="GO:0004252">
    <property type="term" value="F:serine-type endopeptidase activity"/>
    <property type="evidence" value="ECO:0007669"/>
    <property type="project" value="InterPro"/>
</dbReference>
<dbReference type="Pfam" id="PF13481">
    <property type="entry name" value="AAA_25"/>
    <property type="match status" value="1"/>
</dbReference>
<keyword evidence="2 12" id="KW-0547">Nucleotide-binding</keyword>
<dbReference type="InterPro" id="IPR004504">
    <property type="entry name" value="DNA_repair_RadA"/>
</dbReference>
<reference evidence="16 17" key="1">
    <citation type="submission" date="2019-03" db="EMBL/GenBank/DDBJ databases">
        <authorList>
            <person name="Sebastian G."/>
            <person name="Baumann P."/>
            <person name="Ruckert C."/>
            <person name="Kalinowski J."/>
            <person name="Nebel B."/>
            <person name="Takors R."/>
            <person name="Blombach B."/>
        </authorList>
    </citation>
    <scope>NUCLEOTIDE SEQUENCE [LARGE SCALE GENOMIC DNA]</scope>
    <source>
        <strain evidence="16 17">DSM 1084</strain>
    </source>
</reference>
<dbReference type="HAMAP" id="MF_01498">
    <property type="entry name" value="RadA_bact"/>
    <property type="match status" value="1"/>
</dbReference>
<name>A0A4P6WV53_HYDPS</name>
<keyword evidence="7 12" id="KW-0067">ATP-binding</keyword>
<evidence type="ECO:0000256" key="6">
    <source>
        <dbReference type="ARBA" id="ARBA00022833"/>
    </source>
</evidence>
<protein>
    <recommendedName>
        <fullName evidence="12 13">DNA repair protein RadA</fullName>
    </recommendedName>
</protein>
<dbReference type="EMBL" id="CP037867">
    <property type="protein sequence ID" value="QBM26366.1"/>
    <property type="molecule type" value="Genomic_DNA"/>
</dbReference>
<evidence type="ECO:0000256" key="4">
    <source>
        <dbReference type="ARBA" id="ARBA00022771"/>
    </source>
</evidence>
<dbReference type="FunFam" id="3.40.50.300:FF:000050">
    <property type="entry name" value="DNA repair protein RadA"/>
    <property type="match status" value="1"/>
</dbReference>
<dbReference type="InterPro" id="IPR027417">
    <property type="entry name" value="P-loop_NTPase"/>
</dbReference>
<dbReference type="Proteomes" id="UP000293912">
    <property type="component" value="Chromosome"/>
</dbReference>
<comment type="function">
    <text evidence="14">DNA-dependent ATPase involved in processing of recombination intermediates, plays a role in repairing DNA breaks. Stimulates the branch migration of RecA-mediated strand transfer reactions, allowing the 3' invading strand to extend heteroduplex DNA faster. Binds ssDNA in the presence of ADP but not other nucleotides, has ATPase activity that is stimulated by ssDNA and various branched DNA structures, but inhibited by SSB. Does not have RecA's homology-searching function.</text>
</comment>
<feature type="binding site" evidence="12">
    <location>
        <begin position="96"/>
        <end position="103"/>
    </location>
    <ligand>
        <name>ATP</name>
        <dbReference type="ChEBI" id="CHEBI:30616"/>
    </ligand>
</feature>
<dbReference type="GO" id="GO:0140664">
    <property type="term" value="F:ATP-dependent DNA damage sensor activity"/>
    <property type="evidence" value="ECO:0007669"/>
    <property type="project" value="InterPro"/>
</dbReference>
<dbReference type="Gene3D" id="3.40.50.300">
    <property type="entry name" value="P-loop containing nucleotide triphosphate hydrolases"/>
    <property type="match status" value="1"/>
</dbReference>
<evidence type="ECO:0000256" key="12">
    <source>
        <dbReference type="HAMAP-Rule" id="MF_01498"/>
    </source>
</evidence>
<evidence type="ECO:0000256" key="9">
    <source>
        <dbReference type="ARBA" id="ARBA00023125"/>
    </source>
</evidence>
<dbReference type="GO" id="GO:0005829">
    <property type="term" value="C:cytosol"/>
    <property type="evidence" value="ECO:0007669"/>
    <property type="project" value="TreeGrafter"/>
</dbReference>
<dbReference type="Pfam" id="PF18073">
    <property type="entry name" value="Zn_ribbon_LapB"/>
    <property type="match status" value="1"/>
</dbReference>
<dbReference type="PANTHER" id="PTHR32472">
    <property type="entry name" value="DNA REPAIR PROTEIN RADA"/>
    <property type="match status" value="1"/>
</dbReference>
<dbReference type="SUPFAM" id="SSF52540">
    <property type="entry name" value="P-loop containing nucleoside triphosphate hydrolases"/>
    <property type="match status" value="1"/>
</dbReference>
<comment type="function">
    <text evidence="11">Can catalyze the hydrolysis of ATP in the presence of single-stranded DNA, the ATP-dependent uptake of single-stranded DNA by duplex DNA, and the ATP-dependent hybridization of homologous single-stranded DNAs. It interacts with LexA causing its activation and leading to its autocatalytic cleavage.</text>
</comment>
<comment type="similarity">
    <text evidence="12 14">Belongs to the RecA family. RadA subfamily.</text>
</comment>
<dbReference type="PRINTS" id="PR01874">
    <property type="entry name" value="DNAREPAIRADA"/>
</dbReference>
<evidence type="ECO:0000256" key="8">
    <source>
        <dbReference type="ARBA" id="ARBA00023016"/>
    </source>
</evidence>
<dbReference type="PROSITE" id="PS50162">
    <property type="entry name" value="RECA_2"/>
    <property type="match status" value="1"/>
</dbReference>
<evidence type="ECO:0000256" key="2">
    <source>
        <dbReference type="ARBA" id="ARBA00022741"/>
    </source>
</evidence>
<keyword evidence="17" id="KW-1185">Reference proteome</keyword>
<organism evidence="16 17">
    <name type="scientific">Hydrogenophaga pseudoflava</name>
    <name type="common">Pseudomonas carboxydoflava</name>
    <dbReference type="NCBI Taxonomy" id="47421"/>
    <lineage>
        <taxon>Bacteria</taxon>
        <taxon>Pseudomonadati</taxon>
        <taxon>Pseudomonadota</taxon>
        <taxon>Betaproteobacteria</taxon>
        <taxon>Burkholderiales</taxon>
        <taxon>Comamonadaceae</taxon>
        <taxon>Hydrogenophaga</taxon>
    </lineage>
</organism>
<evidence type="ECO:0000256" key="13">
    <source>
        <dbReference type="NCBIfam" id="TIGR00416"/>
    </source>
</evidence>
<dbReference type="InterPro" id="IPR003593">
    <property type="entry name" value="AAA+_ATPase"/>
</dbReference>
<keyword evidence="3 12" id="KW-0227">DNA damage</keyword>
<dbReference type="CDD" id="cd01121">
    <property type="entry name" value="RadA_SMS_N"/>
    <property type="match status" value="1"/>
</dbReference>
<comment type="domain">
    <text evidence="12">The middle region has homology to RecA with ATPase motifs including the RadA KNRFG motif, while the C-terminus is homologous to Lon protease.</text>
</comment>
<keyword evidence="6 14" id="KW-0862">Zinc</keyword>
<evidence type="ECO:0000256" key="11">
    <source>
        <dbReference type="ARBA" id="ARBA00025580"/>
    </source>
</evidence>
<evidence type="ECO:0000256" key="5">
    <source>
        <dbReference type="ARBA" id="ARBA00022801"/>
    </source>
</evidence>
<keyword evidence="9 12" id="KW-0238">DNA-binding</keyword>
<evidence type="ECO:0000313" key="17">
    <source>
        <dbReference type="Proteomes" id="UP000293912"/>
    </source>
</evidence>
<evidence type="ECO:0000259" key="15">
    <source>
        <dbReference type="PROSITE" id="PS50162"/>
    </source>
</evidence>
<dbReference type="SUPFAM" id="SSF54211">
    <property type="entry name" value="Ribosomal protein S5 domain 2-like"/>
    <property type="match status" value="1"/>
</dbReference>
<keyword evidence="8 12" id="KW-0346">Stress response</keyword>
<keyword evidence="5" id="KW-0378">Hydrolase</keyword>
<dbReference type="NCBIfam" id="TIGR00416">
    <property type="entry name" value="sms"/>
    <property type="match status" value="1"/>
</dbReference>
<dbReference type="SMART" id="SM00382">
    <property type="entry name" value="AAA"/>
    <property type="match status" value="1"/>
</dbReference>
<feature type="short sequence motif" description="RadA KNRFG motif" evidence="12">
    <location>
        <begin position="253"/>
        <end position="257"/>
    </location>
</feature>
<dbReference type="GO" id="GO:0008270">
    <property type="term" value="F:zinc ion binding"/>
    <property type="evidence" value="ECO:0007669"/>
    <property type="project" value="UniProtKB-KW"/>
</dbReference>
<evidence type="ECO:0000256" key="1">
    <source>
        <dbReference type="ARBA" id="ARBA00022723"/>
    </source>
</evidence>
<dbReference type="InterPro" id="IPR020568">
    <property type="entry name" value="Ribosomal_Su5_D2-typ_SF"/>
</dbReference>
<evidence type="ECO:0000256" key="14">
    <source>
        <dbReference type="RuleBase" id="RU003555"/>
    </source>
</evidence>
<dbReference type="InterPro" id="IPR008269">
    <property type="entry name" value="Lon_proteolytic"/>
</dbReference>
<gene>
    <name evidence="12" type="primary">radA</name>
    <name evidence="16" type="ORF">HPF_01655</name>
</gene>
<dbReference type="KEGG" id="hpse:HPF_01655"/>
<evidence type="ECO:0000256" key="3">
    <source>
        <dbReference type="ARBA" id="ARBA00022763"/>
    </source>
</evidence>
<comment type="function">
    <text evidence="12">Plays a role in repairing double-strand DNA breaks, probably involving stabilizing or processing branched DNA or blocked replication forks.</text>
</comment>
<accession>A0A4P6WV53</accession>
<dbReference type="GO" id="GO:0006508">
    <property type="term" value="P:proteolysis"/>
    <property type="evidence" value="ECO:0007669"/>
    <property type="project" value="InterPro"/>
</dbReference>
<dbReference type="GO" id="GO:0005524">
    <property type="term" value="F:ATP binding"/>
    <property type="evidence" value="ECO:0007669"/>
    <property type="project" value="UniProtKB-UniRule"/>
</dbReference>
<keyword evidence="1 12" id="KW-0479">Metal-binding</keyword>
<dbReference type="InterPro" id="IPR020588">
    <property type="entry name" value="RecA_ATP-bd"/>
</dbReference>
<evidence type="ECO:0000256" key="7">
    <source>
        <dbReference type="ARBA" id="ARBA00022840"/>
    </source>
</evidence>